<evidence type="ECO:0000313" key="2">
    <source>
        <dbReference type="EMBL" id="OPC66169.1"/>
    </source>
</evidence>
<proteinExistence type="predicted"/>
<dbReference type="Pfam" id="PF00027">
    <property type="entry name" value="cNMP_binding"/>
    <property type="match status" value="1"/>
</dbReference>
<dbReference type="AlphaFoldDB" id="A0A1T3MP02"/>
<feature type="domain" description="Cyclic nucleotide-binding" evidence="1">
    <location>
        <begin position="33"/>
        <end position="119"/>
    </location>
</feature>
<sequence>MKDILDNYETYGPLFLVDQEHYEEFCSYLKKITLKKSEFFLKEGEQCEYLGFLKNGLMRTFYINENGEDINFNFHFNHHFFTDYESILQNVKSKMNIKALKDSEIMLLHKDDLQKLYQKEAYWQEFGRKMTEVIFLSAQKRIEELLYYVPERRYYNLLSENPQIFQLVPQKHIASYLGIKPQSLSRIRNRTVKR</sequence>
<dbReference type="EMBL" id="MAHX01000013">
    <property type="protein sequence ID" value="OPC66169.1"/>
    <property type="molecule type" value="Genomic_DNA"/>
</dbReference>
<dbReference type="InterPro" id="IPR018490">
    <property type="entry name" value="cNMP-bd_dom_sf"/>
</dbReference>
<dbReference type="InterPro" id="IPR000595">
    <property type="entry name" value="cNMP-bd_dom"/>
</dbReference>
<dbReference type="Gene3D" id="2.60.120.10">
    <property type="entry name" value="Jelly Rolls"/>
    <property type="match status" value="1"/>
</dbReference>
<gene>
    <name evidence="2" type="ORF">BAZ10_02785</name>
</gene>
<protein>
    <submittedName>
        <fullName evidence="2">Crp/Fnr family transcriptional regulator</fullName>
    </submittedName>
</protein>
<keyword evidence="3" id="KW-1185">Reference proteome</keyword>
<dbReference type="RefSeq" id="WP_078771722.1">
    <property type="nucleotide sequence ID" value="NZ_CBCSBR010000005.1"/>
</dbReference>
<dbReference type="SUPFAM" id="SSF51206">
    <property type="entry name" value="cAMP-binding domain-like"/>
    <property type="match status" value="1"/>
</dbReference>
<evidence type="ECO:0000313" key="3">
    <source>
        <dbReference type="Proteomes" id="UP000190813"/>
    </source>
</evidence>
<reference evidence="2 3" key="1">
    <citation type="submission" date="2016-06" db="EMBL/GenBank/DDBJ databases">
        <title>Revisiting the taxonomy of the Elizabethkingia Genus based on Whole-Genome Sequencing, Optical Mapping, and MALDI-TOF.</title>
        <authorList>
            <person name="Nicholson A.C."/>
        </authorList>
    </citation>
    <scope>NUCLEOTIDE SEQUENCE [LARGE SCALE GENOMIC DNA]</scope>
    <source>
        <strain evidence="2 3">G4070</strain>
    </source>
</reference>
<comment type="caution">
    <text evidence="2">The sequence shown here is derived from an EMBL/GenBank/DDBJ whole genome shotgun (WGS) entry which is preliminary data.</text>
</comment>
<dbReference type="CDD" id="cd00038">
    <property type="entry name" value="CAP_ED"/>
    <property type="match status" value="1"/>
</dbReference>
<evidence type="ECO:0000259" key="1">
    <source>
        <dbReference type="Pfam" id="PF00027"/>
    </source>
</evidence>
<accession>A0A1T3MP02</accession>
<dbReference type="InterPro" id="IPR014710">
    <property type="entry name" value="RmlC-like_jellyroll"/>
</dbReference>
<organism evidence="2 3">
    <name type="scientific">Elizabethkingia occulta</name>
    <dbReference type="NCBI Taxonomy" id="1867263"/>
    <lineage>
        <taxon>Bacteria</taxon>
        <taxon>Pseudomonadati</taxon>
        <taxon>Bacteroidota</taxon>
        <taxon>Flavobacteriia</taxon>
        <taxon>Flavobacteriales</taxon>
        <taxon>Weeksellaceae</taxon>
        <taxon>Elizabethkingia</taxon>
    </lineage>
</organism>
<name>A0A1T3MP02_9FLAO</name>
<dbReference type="Proteomes" id="UP000190813">
    <property type="component" value="Unassembled WGS sequence"/>
</dbReference>